<gene>
    <name evidence="2" type="ORF">SAMN04488026_102722</name>
</gene>
<dbReference type="AlphaFoldDB" id="A0A1G8XS35"/>
<organism evidence="2 3">
    <name type="scientific">Aliiruegeria lutimaris</name>
    <dbReference type="NCBI Taxonomy" id="571298"/>
    <lineage>
        <taxon>Bacteria</taxon>
        <taxon>Pseudomonadati</taxon>
        <taxon>Pseudomonadota</taxon>
        <taxon>Alphaproteobacteria</taxon>
        <taxon>Rhodobacterales</taxon>
        <taxon>Roseobacteraceae</taxon>
        <taxon>Aliiruegeria</taxon>
    </lineage>
</organism>
<evidence type="ECO:0000256" key="1">
    <source>
        <dbReference type="SAM" id="Phobius"/>
    </source>
</evidence>
<evidence type="ECO:0000313" key="3">
    <source>
        <dbReference type="Proteomes" id="UP000199382"/>
    </source>
</evidence>
<protein>
    <recommendedName>
        <fullName evidence="4">Vitamin K epoxide reductase family protein</fullName>
    </recommendedName>
</protein>
<dbReference type="EMBL" id="FNEK01000027">
    <property type="protein sequence ID" value="SDJ93492.1"/>
    <property type="molecule type" value="Genomic_DNA"/>
</dbReference>
<feature type="transmembrane region" description="Helical" evidence="1">
    <location>
        <begin position="68"/>
        <end position="88"/>
    </location>
</feature>
<dbReference type="STRING" id="571298.SAMN04488026_102722"/>
<name>A0A1G8XS35_9RHOB</name>
<keyword evidence="3" id="KW-1185">Reference proteome</keyword>
<feature type="transmembrane region" description="Helical" evidence="1">
    <location>
        <begin position="38"/>
        <end position="62"/>
    </location>
</feature>
<evidence type="ECO:0000313" key="2">
    <source>
        <dbReference type="EMBL" id="SDJ93492.1"/>
    </source>
</evidence>
<evidence type="ECO:0008006" key="4">
    <source>
        <dbReference type="Google" id="ProtNLM"/>
    </source>
</evidence>
<keyword evidence="1" id="KW-0472">Membrane</keyword>
<reference evidence="2 3" key="1">
    <citation type="submission" date="2016-10" db="EMBL/GenBank/DDBJ databases">
        <authorList>
            <person name="de Groot N.N."/>
        </authorList>
    </citation>
    <scope>NUCLEOTIDE SEQUENCE [LARGE SCALE GENOMIC DNA]</scope>
    <source>
        <strain evidence="2 3">DSM 25294</strain>
    </source>
</reference>
<dbReference type="Proteomes" id="UP000199382">
    <property type="component" value="Unassembled WGS sequence"/>
</dbReference>
<proteinExistence type="predicted"/>
<sequence length="92" mass="9852">MNRVFAVLTFGPFLIWAFCAVGVILLSDLRGCVIQEGFANPCQVAGVEIGVLAYSMGVFAAWGLLMVLPFSLGSGLLWAIVALVAHLIRRRG</sequence>
<accession>A0A1G8XS35</accession>
<keyword evidence="1" id="KW-0812">Transmembrane</keyword>
<keyword evidence="1" id="KW-1133">Transmembrane helix</keyword>
<feature type="transmembrane region" description="Helical" evidence="1">
    <location>
        <begin position="6"/>
        <end position="26"/>
    </location>
</feature>